<dbReference type="AlphaFoldDB" id="A0A6M4JDK0"/>
<reference evidence="1 2" key="1">
    <citation type="submission" date="2020-05" db="EMBL/GenBank/DDBJ databases">
        <title>Novel Mycoplasma species detected in Mirounga angustirostris (northern elephant seal) from the USA.</title>
        <authorList>
            <person name="Volokhov D.V."/>
        </authorList>
    </citation>
    <scope>NUCLEOTIDE SEQUENCE [LARGE SCALE GENOMIC DNA]</scope>
    <source>
        <strain evidence="1 2">Mirounga ES2806-NAS</strain>
    </source>
</reference>
<evidence type="ECO:0000313" key="1">
    <source>
        <dbReference type="EMBL" id="QJR44139.1"/>
    </source>
</evidence>
<dbReference type="RefSeq" id="WP_171112909.1">
    <property type="nucleotide sequence ID" value="NZ_CP053097.1"/>
</dbReference>
<organism evidence="1 2">
    <name type="scientific">Mycoplasma miroungirhinis</name>
    <dbReference type="NCBI Taxonomy" id="754516"/>
    <lineage>
        <taxon>Bacteria</taxon>
        <taxon>Bacillati</taxon>
        <taxon>Mycoplasmatota</taxon>
        <taxon>Mollicutes</taxon>
        <taxon>Mycoplasmataceae</taxon>
        <taxon>Mycoplasma</taxon>
    </lineage>
</organism>
<evidence type="ECO:0000313" key="2">
    <source>
        <dbReference type="Proteomes" id="UP000502118"/>
    </source>
</evidence>
<sequence>MDKSFYQNHLDDIISSIKEYENKNNFDKLFVYFETLAKEYQNNLQLVFLITKICLNNNYYERARKYSEPLINLVSKDHKSYNELMCAVYDRNYEFYNAKYFLLRLLNNYPNDKFYLTQMSLYNSFINYFNIRHSFITYIYEISKMLLNEVKIFEKELKDKKHNNQEKILNLTINTIPDLEISLINDNNIIIPKITFNFEIGELILLTYLAKSFLRNHHIDMIISLNPYIIPTIINKQVTTNILKNFFIYINEIDYHKGHKITIYHNLINEDELAYLKTLILYLKLSGNYQTINPIFEKNVVQKDNLLTIEKFLSWSTKNFKQTQMIHHWKNIADELLMTKYTQKHIFSNFLKTYKETNQYFYFDLLYRNGLAVLNLDFETSDVKKTQDNFMIWVDQYSKEIYQILNFEINSNHLYAEVLMFDARSESLTLLNNSFCTTNTEINTLKIHLYQNPHNKEIIYSKHSEFQDLSVLFDYPLPEICNNQTINTFKEIAQEKTKYLQINNKKLSKYYFQYRMMKINNWINLNYEENEN</sequence>
<dbReference type="InterPro" id="IPR011990">
    <property type="entry name" value="TPR-like_helical_dom_sf"/>
</dbReference>
<gene>
    <name evidence="1" type="ORF">HLA92_01670</name>
</gene>
<protein>
    <submittedName>
        <fullName evidence="1">Uncharacterized protein</fullName>
    </submittedName>
</protein>
<dbReference type="Proteomes" id="UP000502118">
    <property type="component" value="Chromosome"/>
</dbReference>
<keyword evidence="2" id="KW-1185">Reference proteome</keyword>
<dbReference type="EMBL" id="CP053097">
    <property type="protein sequence ID" value="QJR44139.1"/>
    <property type="molecule type" value="Genomic_DNA"/>
</dbReference>
<accession>A0A6M4JDK0</accession>
<dbReference type="KEGG" id="mmio:HLA92_01670"/>
<dbReference type="Gene3D" id="1.25.40.10">
    <property type="entry name" value="Tetratricopeptide repeat domain"/>
    <property type="match status" value="1"/>
</dbReference>
<proteinExistence type="predicted"/>
<name>A0A6M4JDK0_9MOLU</name>